<proteinExistence type="inferred from homology"/>
<dbReference type="InterPro" id="IPR002227">
    <property type="entry name" value="Tyrosinase_Cu-bd"/>
</dbReference>
<reference evidence="12 13" key="1">
    <citation type="journal article" date="2006" name="Science">
        <title>The genome of black cottonwood, Populus trichocarpa (Torr. &amp; Gray).</title>
        <authorList>
            <person name="Tuskan G.A."/>
            <person name="Difazio S."/>
            <person name="Jansson S."/>
            <person name="Bohlmann J."/>
            <person name="Grigoriev I."/>
            <person name="Hellsten U."/>
            <person name="Putnam N."/>
            <person name="Ralph S."/>
            <person name="Rombauts S."/>
            <person name="Salamov A."/>
            <person name="Schein J."/>
            <person name="Sterck L."/>
            <person name="Aerts A."/>
            <person name="Bhalerao R.R."/>
            <person name="Bhalerao R.P."/>
            <person name="Blaudez D."/>
            <person name="Boerjan W."/>
            <person name="Brun A."/>
            <person name="Brunner A."/>
            <person name="Busov V."/>
            <person name="Campbell M."/>
            <person name="Carlson J."/>
            <person name="Chalot M."/>
            <person name="Chapman J."/>
            <person name="Chen G.L."/>
            <person name="Cooper D."/>
            <person name="Coutinho P.M."/>
            <person name="Couturier J."/>
            <person name="Covert S."/>
            <person name="Cronk Q."/>
            <person name="Cunningham R."/>
            <person name="Davis J."/>
            <person name="Degroeve S."/>
            <person name="Dejardin A."/>
            <person name="Depamphilis C."/>
            <person name="Detter J."/>
            <person name="Dirks B."/>
            <person name="Dubchak I."/>
            <person name="Duplessis S."/>
            <person name="Ehlting J."/>
            <person name="Ellis B."/>
            <person name="Gendler K."/>
            <person name="Goodstein D."/>
            <person name="Gribskov M."/>
            <person name="Grimwood J."/>
            <person name="Groover A."/>
            <person name="Gunter L."/>
            <person name="Hamberger B."/>
            <person name="Heinze B."/>
            <person name="Helariutta Y."/>
            <person name="Henrissat B."/>
            <person name="Holligan D."/>
            <person name="Holt R."/>
            <person name="Huang W."/>
            <person name="Islam-Faridi N."/>
            <person name="Jones S."/>
            <person name="Jones-Rhoades M."/>
            <person name="Jorgensen R."/>
            <person name="Joshi C."/>
            <person name="Kangasjarvi J."/>
            <person name="Karlsson J."/>
            <person name="Kelleher C."/>
            <person name="Kirkpatrick R."/>
            <person name="Kirst M."/>
            <person name="Kohler A."/>
            <person name="Kalluri U."/>
            <person name="Larimer F."/>
            <person name="Leebens-Mack J."/>
            <person name="Leple J.C."/>
            <person name="Locascio P."/>
            <person name="Lou Y."/>
            <person name="Lucas S."/>
            <person name="Martin F."/>
            <person name="Montanini B."/>
            <person name="Napoli C."/>
            <person name="Nelson D.R."/>
            <person name="Nelson C."/>
            <person name="Nieminen K."/>
            <person name="Nilsson O."/>
            <person name="Pereda V."/>
            <person name="Peter G."/>
            <person name="Philippe R."/>
            <person name="Pilate G."/>
            <person name="Poliakov A."/>
            <person name="Razumovskaya J."/>
            <person name="Richardson P."/>
            <person name="Rinaldi C."/>
            <person name="Ritland K."/>
            <person name="Rouze P."/>
            <person name="Ryaboy D."/>
            <person name="Schmutz J."/>
            <person name="Schrader J."/>
            <person name="Segerman B."/>
            <person name="Shin H."/>
            <person name="Siddiqui A."/>
            <person name="Sterky F."/>
            <person name="Terry A."/>
            <person name="Tsai C.J."/>
            <person name="Uberbacher E."/>
            <person name="Unneberg P."/>
            <person name="Vahala J."/>
            <person name="Wall K."/>
            <person name="Wessler S."/>
            <person name="Yang G."/>
            <person name="Yin T."/>
            <person name="Douglas C."/>
            <person name="Marra M."/>
            <person name="Sandberg G."/>
            <person name="Van de Peer Y."/>
            <person name="Rokhsar D."/>
        </authorList>
    </citation>
    <scope>NUCLEOTIDE SEQUENCE [LARGE SCALE GENOMIC DNA]</scope>
    <source>
        <strain evidence="13">cv. Nisqually</strain>
    </source>
</reference>
<evidence type="ECO:0008006" key="14">
    <source>
        <dbReference type="Google" id="ProtNLM"/>
    </source>
</evidence>
<protein>
    <recommendedName>
        <fullName evidence="14">Polyphenol oxidase C-terminal domain-containing protein</fullName>
    </recommendedName>
</protein>
<feature type="region of interest" description="Disordered" evidence="8">
    <location>
        <begin position="154"/>
        <end position="192"/>
    </location>
</feature>
<evidence type="ECO:0000256" key="1">
    <source>
        <dbReference type="ARBA" id="ARBA00001973"/>
    </source>
</evidence>
<evidence type="ECO:0000259" key="10">
    <source>
        <dbReference type="Pfam" id="PF12142"/>
    </source>
</evidence>
<keyword evidence="6" id="KW-0186">Copper</keyword>
<dbReference type="Pfam" id="PF12142">
    <property type="entry name" value="PPO1_DWL"/>
    <property type="match status" value="1"/>
</dbReference>
<dbReference type="PANTHER" id="PTHR11474:SF95">
    <property type="entry name" value="POLYPHENOL OXIDASE, CHLOROPLASTIC-LIKE"/>
    <property type="match status" value="1"/>
</dbReference>
<evidence type="ECO:0000256" key="5">
    <source>
        <dbReference type="ARBA" id="ARBA00023002"/>
    </source>
</evidence>
<feature type="domain" description="Polyphenol oxidase central" evidence="10">
    <location>
        <begin position="47"/>
        <end position="97"/>
    </location>
</feature>
<evidence type="ECO:0000313" key="13">
    <source>
        <dbReference type="Proteomes" id="UP000006729"/>
    </source>
</evidence>
<evidence type="ECO:0000256" key="6">
    <source>
        <dbReference type="ARBA" id="ARBA00023008"/>
    </source>
</evidence>
<evidence type="ECO:0000313" key="12">
    <source>
        <dbReference type="EMBL" id="PNT59062.1"/>
    </source>
</evidence>
<dbReference type="GO" id="GO:0004097">
    <property type="term" value="F:catechol oxidase activity"/>
    <property type="evidence" value="ECO:0007669"/>
    <property type="project" value="InterPro"/>
</dbReference>
<evidence type="ECO:0000256" key="3">
    <source>
        <dbReference type="ARBA" id="ARBA00022723"/>
    </source>
</evidence>
<dbReference type="InterPro" id="IPR022739">
    <property type="entry name" value="Polyphenol_oxidase_cen"/>
</dbReference>
<dbReference type="SUPFAM" id="SSF48056">
    <property type="entry name" value="Di-copper centre-containing domain"/>
    <property type="match status" value="1"/>
</dbReference>
<evidence type="ECO:0000256" key="4">
    <source>
        <dbReference type="ARBA" id="ARBA00022784"/>
    </source>
</evidence>
<sequence>MGTIETTPHTEIHYWTGDPNQLKRENMDNFYSAGRDPIFYCHHSEHIEDPDWLNSEFLFWDENEELVRVKVKDTLDTKKLRYGFQDVPFPWLKTRPTPKLTRQEKSRLASVEVSRSTKSRTATVKEDEDEVLVIEVIEYEENQLIKFNVLVKDEPGSSGGPNKSEFARSFVNMPHKQAKKSKTTLVPGIAGS</sequence>
<keyword evidence="4" id="KW-0883">Thioether bond</keyword>
<feature type="domain" description="Polyphenol oxidase C-terminal" evidence="11">
    <location>
        <begin position="109"/>
        <end position="185"/>
    </location>
</feature>
<accession>A0A2K2CAL0</accession>
<keyword evidence="7" id="KW-1015">Disulfide bond</keyword>
<dbReference type="Pfam" id="PF00264">
    <property type="entry name" value="Tyrosinase"/>
    <property type="match status" value="1"/>
</dbReference>
<evidence type="ECO:0000259" key="11">
    <source>
        <dbReference type="Pfam" id="PF12143"/>
    </source>
</evidence>
<dbReference type="Gene3D" id="1.10.1280.10">
    <property type="entry name" value="Di-copper center containing domain from catechol oxidase"/>
    <property type="match status" value="1"/>
</dbReference>
<feature type="domain" description="Tyrosinase copper-binding" evidence="9">
    <location>
        <begin position="6"/>
        <end position="44"/>
    </location>
</feature>
<organism evidence="12 13">
    <name type="scientific">Populus trichocarpa</name>
    <name type="common">Western balsam poplar</name>
    <name type="synonym">Populus balsamifera subsp. trichocarpa</name>
    <dbReference type="NCBI Taxonomy" id="3694"/>
    <lineage>
        <taxon>Eukaryota</taxon>
        <taxon>Viridiplantae</taxon>
        <taxon>Streptophyta</taxon>
        <taxon>Embryophyta</taxon>
        <taxon>Tracheophyta</taxon>
        <taxon>Spermatophyta</taxon>
        <taxon>Magnoliopsida</taxon>
        <taxon>eudicotyledons</taxon>
        <taxon>Gunneridae</taxon>
        <taxon>Pentapetalae</taxon>
        <taxon>rosids</taxon>
        <taxon>fabids</taxon>
        <taxon>Malpighiales</taxon>
        <taxon>Salicaceae</taxon>
        <taxon>Saliceae</taxon>
        <taxon>Populus</taxon>
    </lineage>
</organism>
<dbReference type="InterPro" id="IPR050316">
    <property type="entry name" value="Tyrosinase/Hemocyanin"/>
</dbReference>
<dbReference type="GO" id="GO:0046872">
    <property type="term" value="F:metal ion binding"/>
    <property type="evidence" value="ECO:0007669"/>
    <property type="project" value="UniProtKB-KW"/>
</dbReference>
<dbReference type="InterPro" id="IPR022740">
    <property type="entry name" value="Polyphenol_oxidase_C"/>
</dbReference>
<gene>
    <name evidence="12" type="ORF">POPTR_001G388000</name>
</gene>
<dbReference type="EMBL" id="CM009290">
    <property type="protein sequence ID" value="PNT59062.1"/>
    <property type="molecule type" value="Genomic_DNA"/>
</dbReference>
<evidence type="ECO:0000256" key="7">
    <source>
        <dbReference type="ARBA" id="ARBA00023157"/>
    </source>
</evidence>
<dbReference type="STRING" id="3694.A0A2K2CAL0"/>
<comment type="similarity">
    <text evidence="2">Belongs to the tyrosinase family.</text>
</comment>
<evidence type="ECO:0000259" key="9">
    <source>
        <dbReference type="Pfam" id="PF00264"/>
    </source>
</evidence>
<dbReference type="PANTHER" id="PTHR11474">
    <property type="entry name" value="TYROSINASE FAMILY MEMBER"/>
    <property type="match status" value="1"/>
</dbReference>
<name>A0A2K2CAL0_POPTR</name>
<keyword evidence="13" id="KW-1185">Reference proteome</keyword>
<keyword evidence="3" id="KW-0479">Metal-binding</keyword>
<comment type="cofactor">
    <cofactor evidence="1">
        <name>Cu(2+)</name>
        <dbReference type="ChEBI" id="CHEBI:29036"/>
    </cofactor>
</comment>
<keyword evidence="5" id="KW-0560">Oxidoreductase</keyword>
<evidence type="ECO:0000256" key="8">
    <source>
        <dbReference type="SAM" id="MobiDB-lite"/>
    </source>
</evidence>
<dbReference type="Pfam" id="PF12143">
    <property type="entry name" value="PPO1_KFDV"/>
    <property type="match status" value="1"/>
</dbReference>
<dbReference type="InParanoid" id="A0A2K2CAL0"/>
<dbReference type="InterPro" id="IPR008922">
    <property type="entry name" value="Di-copper_centre_dom_sf"/>
</dbReference>
<evidence type="ECO:0000256" key="2">
    <source>
        <dbReference type="ARBA" id="ARBA00009928"/>
    </source>
</evidence>
<dbReference type="AlphaFoldDB" id="A0A2K2CAL0"/>
<dbReference type="Proteomes" id="UP000006729">
    <property type="component" value="Chromosome 1"/>
</dbReference>